<evidence type="ECO:0000313" key="11">
    <source>
        <dbReference type="EMBL" id="NRV11638.1"/>
    </source>
</evidence>
<dbReference type="EMBL" id="JABSXK010000001">
    <property type="protein sequence ID" value="NRV11638.1"/>
    <property type="molecule type" value="Genomic_DNA"/>
</dbReference>
<feature type="domain" description="PTS EIIC type-3" evidence="10">
    <location>
        <begin position="8"/>
        <end position="400"/>
    </location>
</feature>
<dbReference type="InterPro" id="IPR004796">
    <property type="entry name" value="PTS_IIC_cello"/>
</dbReference>
<gene>
    <name evidence="11" type="ORF">DFH45_004601</name>
</gene>
<evidence type="ECO:0000313" key="12">
    <source>
        <dbReference type="Proteomes" id="UP000821656"/>
    </source>
</evidence>
<dbReference type="Pfam" id="PF02378">
    <property type="entry name" value="PTS_EIIC"/>
    <property type="match status" value="1"/>
</dbReference>
<feature type="transmembrane region" description="Helical" evidence="9">
    <location>
        <begin position="98"/>
        <end position="118"/>
    </location>
</feature>
<feature type="transmembrane region" description="Helical" evidence="9">
    <location>
        <begin position="382"/>
        <end position="401"/>
    </location>
</feature>
<dbReference type="NCBIfam" id="TIGR00410">
    <property type="entry name" value="lacE"/>
    <property type="match status" value="1"/>
</dbReference>
<feature type="transmembrane region" description="Helical" evidence="9">
    <location>
        <begin position="71"/>
        <end position="91"/>
    </location>
</feature>
<keyword evidence="5 9" id="KW-0812">Transmembrane</keyword>
<evidence type="ECO:0000256" key="9">
    <source>
        <dbReference type="SAM" id="Phobius"/>
    </source>
</evidence>
<dbReference type="InterPro" id="IPR051088">
    <property type="entry name" value="PTS_Sugar-EIIC/EIIB"/>
</dbReference>
<feature type="transmembrane region" description="Helical" evidence="9">
    <location>
        <begin position="272"/>
        <end position="294"/>
    </location>
</feature>
<dbReference type="RefSeq" id="WP_065417216.1">
    <property type="nucleotide sequence ID" value="NZ_CP016090.1"/>
</dbReference>
<dbReference type="PANTHER" id="PTHR33989:SF11">
    <property type="entry name" value="LICHENAN PERMEASE IIC COMPONENT"/>
    <property type="match status" value="1"/>
</dbReference>
<keyword evidence="4 8" id="KW-0762">Sugar transport</keyword>
<comment type="subcellular location">
    <subcellularLocation>
        <location evidence="1">Cell membrane</location>
        <topology evidence="1">Multi-pass membrane protein</topology>
    </subcellularLocation>
</comment>
<evidence type="ECO:0000256" key="1">
    <source>
        <dbReference type="ARBA" id="ARBA00004651"/>
    </source>
</evidence>
<evidence type="ECO:0000256" key="7">
    <source>
        <dbReference type="ARBA" id="ARBA00023136"/>
    </source>
</evidence>
<evidence type="ECO:0000256" key="8">
    <source>
        <dbReference type="PIRNR" id="PIRNR006351"/>
    </source>
</evidence>
<dbReference type="PIRSF" id="PIRSF006351">
    <property type="entry name" value="PTS_EIIC-Cellobiose"/>
    <property type="match status" value="1"/>
</dbReference>
<feature type="transmembrane region" description="Helical" evidence="9">
    <location>
        <begin position="169"/>
        <end position="188"/>
    </location>
</feature>
<dbReference type="GO" id="GO:0008982">
    <property type="term" value="F:protein-N(PI)-phosphohistidine-sugar phosphotransferase activity"/>
    <property type="evidence" value="ECO:0007669"/>
    <property type="project" value="UniProtKB-UniRule"/>
</dbReference>
<dbReference type="Proteomes" id="UP000821656">
    <property type="component" value="Unassembled WGS sequence"/>
</dbReference>
<evidence type="ECO:0000259" key="10">
    <source>
        <dbReference type="PROSITE" id="PS51105"/>
    </source>
</evidence>
<feature type="transmembrane region" description="Helical" evidence="9">
    <location>
        <begin position="200"/>
        <end position="229"/>
    </location>
</feature>
<keyword evidence="7 8" id="KW-0472">Membrane</keyword>
<comment type="function">
    <text evidence="8">The phosphoenolpyruvate-dependent sugar phosphotransferase system (PTS), a major carbohydrate active -transport system, catalyzes the phosphorylation of incoming sugar substrates concomitant with their translocation across the cell membrane.</text>
</comment>
<feature type="transmembrane region" description="Helical" evidence="9">
    <location>
        <begin position="331"/>
        <end position="352"/>
    </location>
</feature>
<feature type="transmembrane region" description="Helical" evidence="9">
    <location>
        <begin position="130"/>
        <end position="149"/>
    </location>
</feature>
<dbReference type="PANTHER" id="PTHR33989">
    <property type="match status" value="1"/>
</dbReference>
<keyword evidence="3 8" id="KW-1003">Cell membrane</keyword>
<evidence type="ECO:0000256" key="2">
    <source>
        <dbReference type="ARBA" id="ARBA00022448"/>
    </source>
</evidence>
<keyword evidence="2 8" id="KW-0813">Transport</keyword>
<proteinExistence type="predicted"/>
<evidence type="ECO:0000256" key="6">
    <source>
        <dbReference type="ARBA" id="ARBA00022989"/>
    </source>
</evidence>
<dbReference type="InterPro" id="IPR004501">
    <property type="entry name" value="PTS_EIIC_3"/>
</dbReference>
<reference evidence="11" key="1">
    <citation type="submission" date="2020-05" db="EMBL/GenBank/DDBJ databases">
        <title>Genomic insights into acetone-butanol-ethanol (ABE) fermentation by sequencing solventogenic clostridia strains.</title>
        <authorList>
            <person name="Brown S."/>
        </authorList>
    </citation>
    <scope>NUCLEOTIDE SEQUENCE</scope>
    <source>
        <strain evidence="11">DJ126</strain>
    </source>
</reference>
<dbReference type="AlphaFoldDB" id="A0A1B9BN68"/>
<comment type="caution">
    <text evidence="11">The sequence shown here is derived from an EMBL/GenBank/DDBJ whole genome shotgun (WGS) entry which is preliminary data.</text>
</comment>
<dbReference type="GO" id="GO:0009401">
    <property type="term" value="P:phosphoenolpyruvate-dependent sugar phosphotransferase system"/>
    <property type="evidence" value="ECO:0007669"/>
    <property type="project" value="InterPro"/>
</dbReference>
<dbReference type="InterPro" id="IPR003352">
    <property type="entry name" value="PTS_EIIC"/>
</dbReference>
<organism evidence="11 12">
    <name type="scientific">Clostridium beijerinckii</name>
    <name type="common">Clostridium MP</name>
    <dbReference type="NCBI Taxonomy" id="1520"/>
    <lineage>
        <taxon>Bacteria</taxon>
        <taxon>Bacillati</taxon>
        <taxon>Bacillota</taxon>
        <taxon>Clostridia</taxon>
        <taxon>Eubacteriales</taxon>
        <taxon>Clostridiaceae</taxon>
        <taxon>Clostridium</taxon>
    </lineage>
</organism>
<keyword evidence="6 9" id="KW-1133">Transmembrane helix</keyword>
<evidence type="ECO:0000256" key="3">
    <source>
        <dbReference type="ARBA" id="ARBA00022475"/>
    </source>
</evidence>
<feature type="transmembrane region" description="Helical" evidence="9">
    <location>
        <begin position="241"/>
        <end position="260"/>
    </location>
</feature>
<accession>A0A1B9BN68</accession>
<sequence length="416" mass="45315">MNKFFSWLEKYLLPPMTKLSEQRHLKAIRDGIVSTIPLIIIGSFFLVIAVPPNDWLKQLVAPYVNQIMFPYRLSMGIMALYASFGIAYNLAKSYKLDPLSGGSLGLAAFLLTNVPLNIDPNGWMLSLSSLGGSGMFTAIIMSIFAVEIFRVCKEKNLTIKMPKEVPTSVANSFAALIPAAFIIVPIWIIRDLLNFDIQKFVLSIFTPLVTAGNSLPGILVPILLITLLWGCGIHGDSVVGTVARPIWLAMLDANVAAQAAGQPIPNIAPEPFFQWFVWIGGSGATIGLVILMLGSKSRYLKDIARASLIPGICNINEPVIFGAPIMLNPLLIIPFILGPLICGCVSYFAMTLNLVSKPVILAPWTLPAPIGAYLATGGDWRAIILVLINIAIVTALYFPFLKAYEKKLIKEGMENN</sequence>
<dbReference type="GO" id="GO:0005886">
    <property type="term" value="C:plasma membrane"/>
    <property type="evidence" value="ECO:0007669"/>
    <property type="project" value="UniProtKB-SubCell"/>
</dbReference>
<dbReference type="GO" id="GO:1901264">
    <property type="term" value="P:carbohydrate derivative transport"/>
    <property type="evidence" value="ECO:0007669"/>
    <property type="project" value="TreeGrafter"/>
</dbReference>
<evidence type="ECO:0000256" key="4">
    <source>
        <dbReference type="ARBA" id="ARBA00022597"/>
    </source>
</evidence>
<name>A0A1B9BN68_CLOBE</name>
<dbReference type="PROSITE" id="PS51105">
    <property type="entry name" value="PTS_EIIC_TYPE_3"/>
    <property type="match status" value="1"/>
</dbReference>
<feature type="transmembrane region" description="Helical" evidence="9">
    <location>
        <begin position="32"/>
        <end position="51"/>
    </location>
</feature>
<protein>
    <recommendedName>
        <fullName evidence="8">Permease IIC component</fullName>
    </recommendedName>
</protein>
<evidence type="ECO:0000256" key="5">
    <source>
        <dbReference type="ARBA" id="ARBA00022692"/>
    </source>
</evidence>